<reference evidence="3 4" key="1">
    <citation type="submission" date="2010-08" db="EMBL/GenBank/DDBJ databases">
        <title>The draft genome of Desulfovibrio fructosovorans JJ.</title>
        <authorList>
            <consortium name="US DOE Joint Genome Institute (JGI-PGF)"/>
            <person name="Lucas S."/>
            <person name="Copeland A."/>
            <person name="Lapidus A."/>
            <person name="Cheng J.-F."/>
            <person name="Bruce D."/>
            <person name="Goodwin L."/>
            <person name="Pitluck S."/>
            <person name="Land M.L."/>
            <person name="Hauser L."/>
            <person name="Chang Y.-J."/>
            <person name="Jeffries C."/>
            <person name="Wall J.D."/>
            <person name="Stahl D.A."/>
            <person name="Arkin A.P."/>
            <person name="Dehal P."/>
            <person name="Stolyar S.M."/>
            <person name="Hazen T.C."/>
            <person name="Woyke T.J."/>
        </authorList>
    </citation>
    <scope>NUCLEOTIDE SEQUENCE [LARGE SCALE GENOMIC DNA]</scope>
    <source>
        <strain evidence="3 4">JJ</strain>
    </source>
</reference>
<name>E1JSL7_SOLFR</name>
<dbReference type="AlphaFoldDB" id="E1JSL7"/>
<keyword evidence="2" id="KW-1133">Transmembrane helix</keyword>
<accession>E1JSL7</accession>
<dbReference type="STRING" id="596151.DesfrDRAFT_0606"/>
<dbReference type="Proteomes" id="UP000006250">
    <property type="component" value="Unassembled WGS sequence"/>
</dbReference>
<keyword evidence="2" id="KW-0812">Transmembrane</keyword>
<evidence type="ECO:0000256" key="1">
    <source>
        <dbReference type="SAM" id="MobiDB-lite"/>
    </source>
</evidence>
<evidence type="ECO:0000313" key="3">
    <source>
        <dbReference type="EMBL" id="EFL52500.1"/>
    </source>
</evidence>
<evidence type="ECO:0000256" key="2">
    <source>
        <dbReference type="SAM" id="Phobius"/>
    </source>
</evidence>
<sequence length="74" mass="8004">MREAAVTPDRDYFFWRVAGGMVVLVLALSILVLAQSGYQDEGTLPNESLTGSSLVRADGNPQTLAAPEREKARP</sequence>
<protein>
    <submittedName>
        <fullName evidence="3">Uncharacterized protein</fullName>
    </submittedName>
</protein>
<feature type="transmembrane region" description="Helical" evidence="2">
    <location>
        <begin position="12"/>
        <end position="34"/>
    </location>
</feature>
<keyword evidence="2" id="KW-0472">Membrane</keyword>
<dbReference type="EMBL" id="AECZ01000003">
    <property type="protein sequence ID" value="EFL52500.1"/>
    <property type="molecule type" value="Genomic_DNA"/>
</dbReference>
<proteinExistence type="predicted"/>
<evidence type="ECO:0000313" key="4">
    <source>
        <dbReference type="Proteomes" id="UP000006250"/>
    </source>
</evidence>
<comment type="caution">
    <text evidence="3">The sequence shown here is derived from an EMBL/GenBank/DDBJ whole genome shotgun (WGS) entry which is preliminary data.</text>
</comment>
<feature type="region of interest" description="Disordered" evidence="1">
    <location>
        <begin position="40"/>
        <end position="74"/>
    </location>
</feature>
<organism evidence="3 4">
    <name type="scientific">Solidesulfovibrio fructosivorans JJ]</name>
    <dbReference type="NCBI Taxonomy" id="596151"/>
    <lineage>
        <taxon>Bacteria</taxon>
        <taxon>Pseudomonadati</taxon>
        <taxon>Thermodesulfobacteriota</taxon>
        <taxon>Desulfovibrionia</taxon>
        <taxon>Desulfovibrionales</taxon>
        <taxon>Desulfovibrionaceae</taxon>
        <taxon>Solidesulfovibrio</taxon>
    </lineage>
</organism>
<keyword evidence="4" id="KW-1185">Reference proteome</keyword>
<gene>
    <name evidence="3" type="ORF">DesfrDRAFT_0606</name>
</gene>